<keyword evidence="3" id="KW-1185">Reference proteome</keyword>
<gene>
    <name evidence="2" type="ORF">CCAM_LOCUS1475</name>
</gene>
<accession>A0A484K9W3</accession>
<protein>
    <submittedName>
        <fullName evidence="2">Uncharacterized protein</fullName>
    </submittedName>
</protein>
<sequence length="145" mass="15056">MTHSNSGRSFPSRSLQWKVVTPPRPNPGTNNAPLVAATLGGKNFAGAAAVEEEKKKSVVIHGGLAAGGSFLQSLWKPVRPPTPNPGTNAAGIAGEKNFAAVGLPRRMKSPPSFSKDVGEGGNHLLLPSLQWKKPTPPSANPTHNG</sequence>
<name>A0A484K9W3_9ASTE</name>
<feature type="region of interest" description="Disordered" evidence="1">
    <location>
        <begin position="104"/>
        <end position="145"/>
    </location>
</feature>
<evidence type="ECO:0000313" key="2">
    <source>
        <dbReference type="EMBL" id="VFQ59699.1"/>
    </source>
</evidence>
<feature type="region of interest" description="Disordered" evidence="1">
    <location>
        <begin position="1"/>
        <end position="32"/>
    </location>
</feature>
<proteinExistence type="predicted"/>
<evidence type="ECO:0000313" key="3">
    <source>
        <dbReference type="Proteomes" id="UP000595140"/>
    </source>
</evidence>
<dbReference type="Proteomes" id="UP000595140">
    <property type="component" value="Unassembled WGS sequence"/>
</dbReference>
<dbReference type="OrthoDB" id="1327774at2759"/>
<evidence type="ECO:0000256" key="1">
    <source>
        <dbReference type="SAM" id="MobiDB-lite"/>
    </source>
</evidence>
<dbReference type="EMBL" id="OOIL02000038">
    <property type="protein sequence ID" value="VFQ59699.1"/>
    <property type="molecule type" value="Genomic_DNA"/>
</dbReference>
<reference evidence="2 3" key="1">
    <citation type="submission" date="2018-04" db="EMBL/GenBank/DDBJ databases">
        <authorList>
            <person name="Vogel A."/>
        </authorList>
    </citation>
    <scope>NUCLEOTIDE SEQUENCE [LARGE SCALE GENOMIC DNA]</scope>
</reference>
<dbReference type="AlphaFoldDB" id="A0A484K9W3"/>
<feature type="compositionally biased region" description="Polar residues" evidence="1">
    <location>
        <begin position="1"/>
        <end position="15"/>
    </location>
</feature>
<organism evidence="2 3">
    <name type="scientific">Cuscuta campestris</name>
    <dbReference type="NCBI Taxonomy" id="132261"/>
    <lineage>
        <taxon>Eukaryota</taxon>
        <taxon>Viridiplantae</taxon>
        <taxon>Streptophyta</taxon>
        <taxon>Embryophyta</taxon>
        <taxon>Tracheophyta</taxon>
        <taxon>Spermatophyta</taxon>
        <taxon>Magnoliopsida</taxon>
        <taxon>eudicotyledons</taxon>
        <taxon>Gunneridae</taxon>
        <taxon>Pentapetalae</taxon>
        <taxon>asterids</taxon>
        <taxon>lamiids</taxon>
        <taxon>Solanales</taxon>
        <taxon>Convolvulaceae</taxon>
        <taxon>Cuscuteae</taxon>
        <taxon>Cuscuta</taxon>
        <taxon>Cuscuta subgen. Grammica</taxon>
        <taxon>Cuscuta sect. Cleistogrammica</taxon>
    </lineage>
</organism>